<name>A0AC61RRD7_9FIRM</name>
<evidence type="ECO:0000313" key="2">
    <source>
        <dbReference type="Proteomes" id="UP000304953"/>
    </source>
</evidence>
<organism evidence="1 2">
    <name type="scientific">Petralouisia muris</name>
    <dbReference type="NCBI Taxonomy" id="3032872"/>
    <lineage>
        <taxon>Bacteria</taxon>
        <taxon>Bacillati</taxon>
        <taxon>Bacillota</taxon>
        <taxon>Clostridia</taxon>
        <taxon>Lachnospirales</taxon>
        <taxon>Lachnospiraceae</taxon>
        <taxon>Petralouisia</taxon>
    </lineage>
</organism>
<comment type="caution">
    <text evidence="1">The sequence shown here is derived from an EMBL/GenBank/DDBJ whole genome shotgun (WGS) entry which is preliminary data.</text>
</comment>
<dbReference type="EMBL" id="SRYA01000053">
    <property type="protein sequence ID" value="TGY91573.1"/>
    <property type="molecule type" value="Genomic_DNA"/>
</dbReference>
<dbReference type="Proteomes" id="UP000304953">
    <property type="component" value="Unassembled WGS sequence"/>
</dbReference>
<evidence type="ECO:0000313" key="1">
    <source>
        <dbReference type="EMBL" id="TGY91573.1"/>
    </source>
</evidence>
<sequence>MLKRTGEAVFVDEANIEKLAALNYSDREATDLSDAEINSFFENRIRTIKQRLDESINFNYTESEKERFTKKAEELTGLRVGFAEGWKNLNRDMGSFLPLSLIMISIIIMPLFADDAQTKMKELSQSTKNGKRRLDFARIITAFGVGSVLYFAAVMFYFFVKMTPFGFLGGGEYKQSSEDTFFLYSILHMQSSLFGIVAVVI</sequence>
<proteinExistence type="predicted"/>
<protein>
    <submittedName>
        <fullName evidence="1">Uncharacterized protein</fullName>
    </submittedName>
</protein>
<accession>A0AC61RRD7</accession>
<gene>
    <name evidence="1" type="ORF">E5329_20430</name>
</gene>
<keyword evidence="2" id="KW-1185">Reference proteome</keyword>
<reference evidence="1" key="1">
    <citation type="submission" date="2019-04" db="EMBL/GenBank/DDBJ databases">
        <title>Microbes associate with the intestines of laboratory mice.</title>
        <authorList>
            <person name="Navarre W."/>
            <person name="Wong E."/>
            <person name="Huang K."/>
            <person name="Tropini C."/>
            <person name="Ng K."/>
            <person name="Yu B."/>
        </authorList>
    </citation>
    <scope>NUCLEOTIDE SEQUENCE</scope>
    <source>
        <strain evidence="1">NM01_1-7b</strain>
    </source>
</reference>